<evidence type="ECO:0000259" key="1">
    <source>
        <dbReference type="Pfam" id="PF22513"/>
    </source>
</evidence>
<sequence>MATLTIRNFDDDLKSTLRVQAAHHRKSMEEEVRSILRQALTQVTPTTTGLCTRLAARFQAVATDFSIPPRALPRPPIKLG</sequence>
<reference evidence="2 3" key="1">
    <citation type="submission" date="2017-01" db="EMBL/GenBank/DDBJ databases">
        <title>Genome sequence of Rhodoferax antarcticus ANT.BR, a psychrophilic purple nonsulfur bacterium from an Antarctic microbial mat.</title>
        <authorList>
            <person name="Baker J."/>
            <person name="Riester C."/>
            <person name="Skinner B."/>
            <person name="Newell A."/>
            <person name="Swingley W."/>
            <person name="Madigan M."/>
            <person name="Jung D."/>
            <person name="Asao M."/>
            <person name="Chen M."/>
            <person name="Loughlin P."/>
            <person name="Pan H."/>
            <person name="Lin S."/>
            <person name="Li N."/>
            <person name="Shaw J."/>
            <person name="Prado M."/>
            <person name="Sherman C."/>
            <person name="Li X."/>
            <person name="Tang J."/>
            <person name="Blankenship R."/>
            <person name="Zhao T."/>
            <person name="Touchman J."/>
            <person name="Sattley M."/>
        </authorList>
    </citation>
    <scope>NUCLEOTIDE SEQUENCE [LARGE SCALE GENOMIC DNA]</scope>
    <source>
        <strain evidence="2 3">ANT.BR</strain>
    </source>
</reference>
<keyword evidence="3" id="KW-1185">Reference proteome</keyword>
<dbReference type="AlphaFoldDB" id="A0A1Q8YH57"/>
<gene>
    <name evidence="2" type="ORF">BLL52_1156</name>
</gene>
<dbReference type="EMBL" id="MSYM01000008">
    <property type="protein sequence ID" value="OLP07326.1"/>
    <property type="molecule type" value="Genomic_DNA"/>
</dbReference>
<comment type="caution">
    <text evidence="2">The sequence shown here is derived from an EMBL/GenBank/DDBJ whole genome shotgun (WGS) entry which is preliminary data.</text>
</comment>
<dbReference type="InterPro" id="IPR053853">
    <property type="entry name" value="FitA-like_RHH"/>
</dbReference>
<dbReference type="Proteomes" id="UP000185911">
    <property type="component" value="Unassembled WGS sequence"/>
</dbReference>
<organism evidence="2 3">
    <name type="scientific">Rhodoferax antarcticus ANT.BR</name>
    <dbReference type="NCBI Taxonomy" id="1111071"/>
    <lineage>
        <taxon>Bacteria</taxon>
        <taxon>Pseudomonadati</taxon>
        <taxon>Pseudomonadota</taxon>
        <taxon>Betaproteobacteria</taxon>
        <taxon>Burkholderiales</taxon>
        <taxon>Comamonadaceae</taxon>
        <taxon>Rhodoferax</taxon>
    </lineage>
</organism>
<evidence type="ECO:0000313" key="2">
    <source>
        <dbReference type="EMBL" id="OLP07326.1"/>
    </source>
</evidence>
<dbReference type="Gene3D" id="1.10.1220.10">
    <property type="entry name" value="Met repressor-like"/>
    <property type="match status" value="1"/>
</dbReference>
<dbReference type="Pfam" id="PF22513">
    <property type="entry name" value="FitA-like_RHH"/>
    <property type="match status" value="1"/>
</dbReference>
<proteinExistence type="predicted"/>
<feature type="domain" description="Antitoxin FitA-like ribbon-helix-helix" evidence="1">
    <location>
        <begin position="2"/>
        <end position="40"/>
    </location>
</feature>
<accession>A0A1Q8YH57</accession>
<protein>
    <recommendedName>
        <fullName evidence="1">Antitoxin FitA-like ribbon-helix-helix domain-containing protein</fullName>
    </recommendedName>
</protein>
<dbReference type="InterPro" id="IPR010985">
    <property type="entry name" value="Ribbon_hlx_hlx"/>
</dbReference>
<name>A0A1Q8YH57_9BURK</name>
<dbReference type="SUPFAM" id="SSF47598">
    <property type="entry name" value="Ribbon-helix-helix"/>
    <property type="match status" value="1"/>
</dbReference>
<dbReference type="InterPro" id="IPR013321">
    <property type="entry name" value="Arc_rbn_hlx_hlx"/>
</dbReference>
<dbReference type="GO" id="GO:0006355">
    <property type="term" value="P:regulation of DNA-templated transcription"/>
    <property type="evidence" value="ECO:0007669"/>
    <property type="project" value="InterPro"/>
</dbReference>
<evidence type="ECO:0000313" key="3">
    <source>
        <dbReference type="Proteomes" id="UP000185911"/>
    </source>
</evidence>
<dbReference type="STRING" id="81479.RA876_00485"/>